<comment type="caution">
    <text evidence="1">The sequence shown here is derived from an EMBL/GenBank/DDBJ whole genome shotgun (WGS) entry which is preliminary data.</text>
</comment>
<proteinExistence type="predicted"/>
<reference evidence="2" key="1">
    <citation type="journal article" date="2019" name="Int. J. Syst. Evol. Microbiol.">
        <title>The Global Catalogue of Microorganisms (GCM) 10K type strain sequencing project: providing services to taxonomists for standard genome sequencing and annotation.</title>
        <authorList>
            <consortium name="The Broad Institute Genomics Platform"/>
            <consortium name="The Broad Institute Genome Sequencing Center for Infectious Disease"/>
            <person name="Wu L."/>
            <person name="Ma J."/>
        </authorList>
    </citation>
    <scope>NUCLEOTIDE SEQUENCE [LARGE SCALE GENOMIC DNA]</scope>
    <source>
        <strain evidence="2">JCM 17939</strain>
    </source>
</reference>
<dbReference type="InterPro" id="IPR047789">
    <property type="entry name" value="CU044_5270-like"/>
</dbReference>
<name>A0ABP8USN5_9ACTN</name>
<evidence type="ECO:0000313" key="1">
    <source>
        <dbReference type="EMBL" id="GAA4637200.1"/>
    </source>
</evidence>
<protein>
    <recommendedName>
        <fullName evidence="3">Lipoprotein</fullName>
    </recommendedName>
</protein>
<dbReference type="Proteomes" id="UP001501442">
    <property type="component" value="Unassembled WGS sequence"/>
</dbReference>
<dbReference type="EMBL" id="BAABHK010000019">
    <property type="protein sequence ID" value="GAA4637200.1"/>
    <property type="molecule type" value="Genomic_DNA"/>
</dbReference>
<sequence length="264" mass="27948">MGVATAACAAAGAVVASTGGHKPSSPADVTTRTLELAAATVESGAAVTRPGSGQWVYTRQMDRYAFQNGDVVGSKAMLHGKVKVEEWWRFDGTRMASSVQNGKLYVKGIVPSIESRPSRHRDPQINGGYIGGPGVVRRTPNHLYDYVAGLPTDPKALLARIRHDSGDVGHDVSTVGSIAQIFRDDRLIPPKANAALYRALALIPGVRVAKDGTDYAGRHGIAVIFSGGGGGWKLILDRRTYRYMGSPDQAILGSRVVDAAGQRG</sequence>
<accession>A0ABP8USN5</accession>
<gene>
    <name evidence="1" type="ORF">GCM10023196_090040</name>
</gene>
<organism evidence="1 2">
    <name type="scientific">Actinoallomurus vinaceus</name>
    <dbReference type="NCBI Taxonomy" id="1080074"/>
    <lineage>
        <taxon>Bacteria</taxon>
        <taxon>Bacillati</taxon>
        <taxon>Actinomycetota</taxon>
        <taxon>Actinomycetes</taxon>
        <taxon>Streptosporangiales</taxon>
        <taxon>Thermomonosporaceae</taxon>
        <taxon>Actinoallomurus</taxon>
    </lineage>
</organism>
<evidence type="ECO:0008006" key="3">
    <source>
        <dbReference type="Google" id="ProtNLM"/>
    </source>
</evidence>
<keyword evidence="2" id="KW-1185">Reference proteome</keyword>
<evidence type="ECO:0000313" key="2">
    <source>
        <dbReference type="Proteomes" id="UP001501442"/>
    </source>
</evidence>
<dbReference type="NCBIfam" id="NF038083">
    <property type="entry name" value="CU044_5270_fam"/>
    <property type="match status" value="1"/>
</dbReference>